<evidence type="ECO:0000313" key="16">
    <source>
        <dbReference type="Proteomes" id="UP000184339"/>
    </source>
</evidence>
<keyword evidence="10" id="KW-0998">Cell outer membrane</keyword>
<dbReference type="InterPro" id="IPR039426">
    <property type="entry name" value="TonB-dep_rcpt-like"/>
</dbReference>
<dbReference type="PANTHER" id="PTHR32552:SF81">
    <property type="entry name" value="TONB-DEPENDENT OUTER MEMBRANE RECEPTOR"/>
    <property type="match status" value="1"/>
</dbReference>
<reference evidence="16" key="1">
    <citation type="submission" date="2016-11" db="EMBL/GenBank/DDBJ databases">
        <authorList>
            <person name="Varghese N."/>
            <person name="Submissions S."/>
        </authorList>
    </citation>
    <scope>NUCLEOTIDE SEQUENCE [LARGE SCALE GENOMIC DNA]</scope>
    <source>
        <strain evidence="16">Sac-22</strain>
    </source>
</reference>
<comment type="subcellular location">
    <subcellularLocation>
        <location evidence="1">Cell outer membrane</location>
        <topology evidence="1">Multi-pass membrane protein</topology>
    </subcellularLocation>
</comment>
<keyword evidence="15" id="KW-0675">Receptor</keyword>
<evidence type="ECO:0000256" key="12">
    <source>
        <dbReference type="SAM" id="SignalP"/>
    </source>
</evidence>
<keyword evidence="9 11" id="KW-0472">Membrane</keyword>
<accession>A0A1M7REP8</accession>
<gene>
    <name evidence="15" type="ORF">SAMN05192549_12425</name>
</gene>
<evidence type="ECO:0000256" key="10">
    <source>
        <dbReference type="ARBA" id="ARBA00023237"/>
    </source>
</evidence>
<keyword evidence="4" id="KW-0410">Iron transport</keyword>
<evidence type="ECO:0000256" key="5">
    <source>
        <dbReference type="ARBA" id="ARBA00022692"/>
    </source>
</evidence>
<sequence>MLYLKTSKTMMCVAVASACAMSAPAVQAQEGDATAAPVAAADQIKAPSDTLQEVTVSATRHSSALLKTPLAVSAVTQESLTRAGITDVRGLSGAVPNLQLSTAVDSGVQIAIRGISTKNFTEATDPSVGLHVAGLYSPRPQGALALLFDLDQVEVLRGPQGTLFGRNSTGGSINIIPAKPEFGSTYGSTVLDVGSYRKRQINVIQNIAVSDTFALRGTFMKIKRDGWINQTQDFTDVNMPSKGFIADGIPDVDQRFNSKVDPSDYYTNKKEWAGRLSARWKPVNDVEWLLSYERYQNSGAGNLFIKDCDQAAGTRFACPGSQWDVKINLPGKIDMSINTIRSNLIWDLDKNNRIEYSLAHAIQKRTQQTDDDAGYHPLESQVDVRLPVPAGGNGGTWPVLDTNSRTLDSKYVSGVHELQLKQNYDAWQTVYGAFYMKEKNQINYAQEFLTMAPYGYPISQYYNQPDVQVIAKALYAQTDWKFAPTWIATFGGRMSWDTKINNNGKVFGGDWDPSKPAYYNGLFNPGIPGTPGFAAHNGNQLTNGMGPLAGTGAYALYPGPAVNTNQQSWKHFTYRLGLMKQLTPSDMVYTSLSTGYKSGGFSDQDDACGGKTCVDGPAGPHITFFPWGPETVTNLELGYKGRFLENRMNLSATLFYSRYKDKQEYGQFFSALVKTDTPCPAANPTCNVIIKGMTKNVGVVDIPGLELEMDYKPWHGARLGASFSYINSKMRDYPTYSDNYGCGFRAEYGAVPCPPMYSGTDPTLVGKQIYDITGNHLTFSPKYTASVNFSQNINLPHDYVLVPWISVKWQDKMYFTLRNLDNPHMSDAQKAYSTVDGSLKLIGPNNWYAELYGLNLTDTRSKNAANFYSGFGANNAGGFVRASWNDPRTVGLRVGVSY</sequence>
<dbReference type="SUPFAM" id="SSF56935">
    <property type="entry name" value="Porins"/>
    <property type="match status" value="1"/>
</dbReference>
<evidence type="ECO:0000256" key="3">
    <source>
        <dbReference type="ARBA" id="ARBA00022452"/>
    </source>
</evidence>
<organism evidence="15 16">
    <name type="scientific">Duganella sacchari</name>
    <dbReference type="NCBI Taxonomy" id="551987"/>
    <lineage>
        <taxon>Bacteria</taxon>
        <taxon>Pseudomonadati</taxon>
        <taxon>Pseudomonadota</taxon>
        <taxon>Betaproteobacteria</taxon>
        <taxon>Burkholderiales</taxon>
        <taxon>Oxalobacteraceae</taxon>
        <taxon>Telluria group</taxon>
        <taxon>Duganella</taxon>
    </lineage>
</organism>
<dbReference type="Pfam" id="PF00593">
    <property type="entry name" value="TonB_dep_Rec_b-barrel"/>
    <property type="match status" value="1"/>
</dbReference>
<feature type="domain" description="TonB-dependent receptor-like beta-barrel" evidence="13">
    <location>
        <begin position="339"/>
        <end position="847"/>
    </location>
</feature>
<keyword evidence="3" id="KW-1134">Transmembrane beta strand</keyword>
<keyword evidence="2" id="KW-0813">Transport</keyword>
<evidence type="ECO:0000256" key="7">
    <source>
        <dbReference type="ARBA" id="ARBA00023065"/>
    </source>
</evidence>
<evidence type="ECO:0000313" key="15">
    <source>
        <dbReference type="EMBL" id="SHN44696.1"/>
    </source>
</evidence>
<dbReference type="Pfam" id="PF07715">
    <property type="entry name" value="Plug"/>
    <property type="match status" value="1"/>
</dbReference>
<dbReference type="InterPro" id="IPR000531">
    <property type="entry name" value="Beta-barrel_TonB"/>
</dbReference>
<dbReference type="Proteomes" id="UP000184339">
    <property type="component" value="Unassembled WGS sequence"/>
</dbReference>
<evidence type="ECO:0000259" key="14">
    <source>
        <dbReference type="Pfam" id="PF07715"/>
    </source>
</evidence>
<dbReference type="STRING" id="551987.SAMN05192549_12425"/>
<dbReference type="PANTHER" id="PTHR32552">
    <property type="entry name" value="FERRICHROME IRON RECEPTOR-RELATED"/>
    <property type="match status" value="1"/>
</dbReference>
<feature type="signal peptide" evidence="12">
    <location>
        <begin position="1"/>
        <end position="28"/>
    </location>
</feature>
<evidence type="ECO:0000256" key="9">
    <source>
        <dbReference type="ARBA" id="ARBA00023136"/>
    </source>
</evidence>
<keyword evidence="5" id="KW-0812">Transmembrane</keyword>
<comment type="similarity">
    <text evidence="11">Belongs to the TonB-dependent receptor family.</text>
</comment>
<keyword evidence="16" id="KW-1185">Reference proteome</keyword>
<evidence type="ECO:0000256" key="8">
    <source>
        <dbReference type="ARBA" id="ARBA00023077"/>
    </source>
</evidence>
<evidence type="ECO:0000256" key="6">
    <source>
        <dbReference type="ARBA" id="ARBA00023004"/>
    </source>
</evidence>
<name>A0A1M7REP8_9BURK</name>
<keyword evidence="6" id="KW-0408">Iron</keyword>
<dbReference type="PROSITE" id="PS51257">
    <property type="entry name" value="PROKAR_LIPOPROTEIN"/>
    <property type="match status" value="1"/>
</dbReference>
<dbReference type="InterPro" id="IPR036942">
    <property type="entry name" value="Beta-barrel_TonB_sf"/>
</dbReference>
<protein>
    <submittedName>
        <fullName evidence="15">Outer membrane receptor proteins, mostly Fe transport</fullName>
    </submittedName>
</protein>
<evidence type="ECO:0000256" key="2">
    <source>
        <dbReference type="ARBA" id="ARBA00022448"/>
    </source>
</evidence>
<proteinExistence type="inferred from homology"/>
<dbReference type="InterPro" id="IPR012910">
    <property type="entry name" value="Plug_dom"/>
</dbReference>
<keyword evidence="7" id="KW-0406">Ion transport</keyword>
<keyword evidence="8 11" id="KW-0798">TonB box</keyword>
<evidence type="ECO:0000256" key="11">
    <source>
        <dbReference type="RuleBase" id="RU003357"/>
    </source>
</evidence>
<dbReference type="EMBL" id="FRCX01000024">
    <property type="protein sequence ID" value="SHN44696.1"/>
    <property type="molecule type" value="Genomic_DNA"/>
</dbReference>
<feature type="chain" id="PRO_5012025865" evidence="12">
    <location>
        <begin position="29"/>
        <end position="898"/>
    </location>
</feature>
<keyword evidence="12" id="KW-0732">Signal</keyword>
<feature type="domain" description="TonB-dependent receptor plug" evidence="14">
    <location>
        <begin position="66"/>
        <end position="171"/>
    </location>
</feature>
<dbReference type="Gene3D" id="2.40.170.20">
    <property type="entry name" value="TonB-dependent receptor, beta-barrel domain"/>
    <property type="match status" value="1"/>
</dbReference>
<evidence type="ECO:0000256" key="1">
    <source>
        <dbReference type="ARBA" id="ARBA00004571"/>
    </source>
</evidence>
<dbReference type="GO" id="GO:0006826">
    <property type="term" value="P:iron ion transport"/>
    <property type="evidence" value="ECO:0007669"/>
    <property type="project" value="UniProtKB-KW"/>
</dbReference>
<evidence type="ECO:0000259" key="13">
    <source>
        <dbReference type="Pfam" id="PF00593"/>
    </source>
</evidence>
<dbReference type="AlphaFoldDB" id="A0A1M7REP8"/>
<dbReference type="GO" id="GO:0009279">
    <property type="term" value="C:cell outer membrane"/>
    <property type="evidence" value="ECO:0007669"/>
    <property type="project" value="UniProtKB-SubCell"/>
</dbReference>
<evidence type="ECO:0000256" key="4">
    <source>
        <dbReference type="ARBA" id="ARBA00022496"/>
    </source>
</evidence>